<evidence type="ECO:0000259" key="1">
    <source>
        <dbReference type="Pfam" id="PF13439"/>
    </source>
</evidence>
<dbReference type="SUPFAM" id="SSF53756">
    <property type="entry name" value="UDP-Glycosyltransferase/glycogen phosphorylase"/>
    <property type="match status" value="1"/>
</dbReference>
<dbReference type="Gene3D" id="3.40.50.2000">
    <property type="entry name" value="Glycogen Phosphorylase B"/>
    <property type="match status" value="2"/>
</dbReference>
<protein>
    <submittedName>
        <fullName evidence="2">Glycosyltransferase family 4 protein</fullName>
    </submittedName>
</protein>
<name>A0ABS0YVG6_9BACT</name>
<proteinExistence type="predicted"/>
<dbReference type="EMBL" id="JAEMHK010000014">
    <property type="protein sequence ID" value="MBJ6801941.1"/>
    <property type="molecule type" value="Genomic_DNA"/>
</dbReference>
<reference evidence="2 3" key="1">
    <citation type="submission" date="2020-12" db="EMBL/GenBank/DDBJ databases">
        <title>Geomonas sp. Red259, isolated from paddy soil.</title>
        <authorList>
            <person name="Xu Z."/>
            <person name="Zhang Z."/>
            <person name="Masuda Y."/>
            <person name="Itoh H."/>
            <person name="Senoo K."/>
        </authorList>
    </citation>
    <scope>NUCLEOTIDE SEQUENCE [LARGE SCALE GENOMIC DNA]</scope>
    <source>
        <strain evidence="2 3">Red259</strain>
    </source>
</reference>
<dbReference type="InterPro" id="IPR050194">
    <property type="entry name" value="Glycosyltransferase_grp1"/>
</dbReference>
<dbReference type="Proteomes" id="UP000641025">
    <property type="component" value="Unassembled WGS sequence"/>
</dbReference>
<organism evidence="2 3">
    <name type="scientific">Geomonas propionica</name>
    <dbReference type="NCBI Taxonomy" id="2798582"/>
    <lineage>
        <taxon>Bacteria</taxon>
        <taxon>Pseudomonadati</taxon>
        <taxon>Thermodesulfobacteriota</taxon>
        <taxon>Desulfuromonadia</taxon>
        <taxon>Geobacterales</taxon>
        <taxon>Geobacteraceae</taxon>
        <taxon>Geomonas</taxon>
    </lineage>
</organism>
<keyword evidence="3" id="KW-1185">Reference proteome</keyword>
<dbReference type="InterPro" id="IPR028098">
    <property type="entry name" value="Glyco_trans_4-like_N"/>
</dbReference>
<dbReference type="PANTHER" id="PTHR45947:SF3">
    <property type="entry name" value="SULFOQUINOVOSYL TRANSFERASE SQD2"/>
    <property type="match status" value="1"/>
</dbReference>
<dbReference type="Pfam" id="PF13439">
    <property type="entry name" value="Glyco_transf_4"/>
    <property type="match status" value="1"/>
</dbReference>
<gene>
    <name evidence="2" type="ORF">JFN90_17575</name>
</gene>
<evidence type="ECO:0000313" key="3">
    <source>
        <dbReference type="Proteomes" id="UP000641025"/>
    </source>
</evidence>
<accession>A0ABS0YVG6</accession>
<evidence type="ECO:0000313" key="2">
    <source>
        <dbReference type="EMBL" id="MBJ6801941.1"/>
    </source>
</evidence>
<feature type="domain" description="Glycosyltransferase subfamily 4-like N-terminal" evidence="1">
    <location>
        <begin position="24"/>
        <end position="208"/>
    </location>
</feature>
<dbReference type="RefSeq" id="WP_199396421.1">
    <property type="nucleotide sequence ID" value="NZ_JAEMHK010000014.1"/>
</dbReference>
<dbReference type="Pfam" id="PF13692">
    <property type="entry name" value="Glyco_trans_1_4"/>
    <property type="match status" value="1"/>
</dbReference>
<dbReference type="CDD" id="cd03794">
    <property type="entry name" value="GT4_WbuB-like"/>
    <property type="match status" value="1"/>
</dbReference>
<sequence>MQIWLINPYGPIPSESWRDYCFTMMADALAAAGHEVVWWTSNFSHHFKKFRSEGWQDVEVRPGVVLRLVPTTSYRKNIGLGRAVRDLVFGVRAYRRGRELPAPDCIIFSESPLTFGYAGYMLARHHNCPVIYHQMDLWPELIEKAFPNWMQPFMRLLFTPVYLNRKLIYGKLDAVLALARPYLDVPLTEAPVLRGRPNGIIYNGIDVAKFRESMRSLQLPAGMLPEKEPGEVRAVFAGSLGPSYDILALIKVAERLEGSTSKLRVVIAGDGPLRQEVERYVRDPNHTRLCYVGKLSPEMLAPLYRVCDIGLCAYSTASNVEMPDKIYDYTAAGLAVVNSLRGEVAEVIKEMGIGLQYRGGDVEDLLGKLTALAEDAPLRQEMAARSFEVGMRYDQHLQYGKLVDVVHQVCAAG</sequence>
<comment type="caution">
    <text evidence="2">The sequence shown here is derived from an EMBL/GenBank/DDBJ whole genome shotgun (WGS) entry which is preliminary data.</text>
</comment>
<dbReference type="PANTHER" id="PTHR45947">
    <property type="entry name" value="SULFOQUINOVOSYL TRANSFERASE SQD2"/>
    <property type="match status" value="1"/>
</dbReference>